<dbReference type="RefSeq" id="XP_066660051.1">
    <property type="nucleotide sequence ID" value="XM_066795746.1"/>
</dbReference>
<dbReference type="InterPro" id="IPR036397">
    <property type="entry name" value="RNaseH_sf"/>
</dbReference>
<accession>A0ABR1MC94</accession>
<dbReference type="Gene3D" id="3.40.50.2300">
    <property type="match status" value="1"/>
</dbReference>
<dbReference type="SMART" id="SM01163">
    <property type="entry name" value="DUF1785"/>
    <property type="match status" value="1"/>
</dbReference>
<evidence type="ECO:0000259" key="2">
    <source>
        <dbReference type="PROSITE" id="PS50822"/>
    </source>
</evidence>
<dbReference type="InterPro" id="IPR014811">
    <property type="entry name" value="ArgoL1"/>
</dbReference>
<dbReference type="Proteomes" id="UP001360953">
    <property type="component" value="Unassembled WGS sequence"/>
</dbReference>
<dbReference type="SUPFAM" id="SSF53098">
    <property type="entry name" value="Ribonuclease H-like"/>
    <property type="match status" value="1"/>
</dbReference>
<dbReference type="SUPFAM" id="SSF101690">
    <property type="entry name" value="PAZ domain"/>
    <property type="match status" value="1"/>
</dbReference>
<dbReference type="Pfam" id="PF08699">
    <property type="entry name" value="ArgoL1"/>
    <property type="match status" value="1"/>
</dbReference>
<dbReference type="PANTHER" id="PTHR22891">
    <property type="entry name" value="EUKARYOTIC TRANSLATION INITIATION FACTOR 2C"/>
    <property type="match status" value="1"/>
</dbReference>
<sequence length="970" mass="108246">MPPPPLPTRGPKPGQSSDSGSCGPGPNAKLINVKPDTARQFKSPILKRPKPVAPPFTNSKVFKEPTEPVKPTGQSNALLHGTRGQKMQVTANYLTMAHQFKEIHEYALTFDAKIKDRTEKWRILEAMKSMEPLQGASDFAFETGAIWSLTPLPGMPDVETTTNVGPVSYSSPLNGAPTTTKSVQIRYNKILRMNEASEDILASEQPECIVRAINAFIGRKIMDHQPNDITQIGQNRFAVDGGYMDIGGLLATRTYFLSTRPAEGRVLLNINAATTAFFDPVPVSDWIEKMGAPPFNMSNREVMASLKGTNVRITYDRPTWDERIDPNTEPNRRRKLKELGAPVKSQTFHPFESAPGERAPLWQHFHATLNQFRKPYLPCANIGKPKDRSGNDDKAVWVPPEYLEIDRKEVYKGVITPEHLKNIIKVACRKPAENANLIYKEGMDLLGIRGDKALFGKIGLKLGNNLIQIEGRLLPVPKVTYAGNRPANVRNAGWNLANTKFSKPASVPGLEVMVINQQGQPPPRINAPQLWDAMQRALSGHGMNVQRPKDNQVREIRLPSLRQDFRRELRGNPAHLARNPPRMLLVVLPSPSVDLYAALKKWADCKWGTRTVAALPKHFSKGPPHPQTLSNLAMKFNLKCGGTNQALDYKSEFRKLFTPQGMVNTLILGADVTHPGAGSCHGCPSIAAVVGSVDDQFSNMPGSMRLQASRQEDIEDMAGMAKERITAFALKNARLPSNILMFRDGVSEGQFPIIKQKEASAIRVAWDQAASEAKRNGKATVPKELKLSFYVVSKRHHSRFFASNESQIYNDKGNIKPGLVIDRVVTLPKRCNFFLQSHDALQGTAKPAHYIEIVNEIGLVADEIEQIAHGLCYTYARATKAVSYCAPAYYADRLCERGRHYLREFLIGDNYDKDGTKTEKPKERDVRLANQIQLSQYWRAWLENPAVDPKLKGSRLNPWHPALDDIMFWL</sequence>
<dbReference type="InterPro" id="IPR036085">
    <property type="entry name" value="PAZ_dom_sf"/>
</dbReference>
<keyword evidence="4" id="KW-1185">Reference proteome</keyword>
<evidence type="ECO:0000256" key="1">
    <source>
        <dbReference type="SAM" id="MobiDB-lite"/>
    </source>
</evidence>
<dbReference type="InterPro" id="IPR003165">
    <property type="entry name" value="Piwi"/>
</dbReference>
<organism evidence="3 4">
    <name type="scientific">Phyllosticta citribraziliensis</name>
    <dbReference type="NCBI Taxonomy" id="989973"/>
    <lineage>
        <taxon>Eukaryota</taxon>
        <taxon>Fungi</taxon>
        <taxon>Dikarya</taxon>
        <taxon>Ascomycota</taxon>
        <taxon>Pezizomycotina</taxon>
        <taxon>Dothideomycetes</taxon>
        <taxon>Dothideomycetes incertae sedis</taxon>
        <taxon>Botryosphaeriales</taxon>
        <taxon>Phyllostictaceae</taxon>
        <taxon>Phyllosticta</taxon>
    </lineage>
</organism>
<protein>
    <submittedName>
        <fullName evidence="3">Piwi domain-containing protein</fullName>
    </submittedName>
</protein>
<dbReference type="Gene3D" id="3.30.420.10">
    <property type="entry name" value="Ribonuclease H-like superfamily/Ribonuclease H"/>
    <property type="match status" value="1"/>
</dbReference>
<evidence type="ECO:0000313" key="3">
    <source>
        <dbReference type="EMBL" id="KAK7544816.1"/>
    </source>
</evidence>
<dbReference type="SMART" id="SM00950">
    <property type="entry name" value="Piwi"/>
    <property type="match status" value="1"/>
</dbReference>
<dbReference type="EMBL" id="JBBPEH010000001">
    <property type="protein sequence ID" value="KAK7544816.1"/>
    <property type="molecule type" value="Genomic_DNA"/>
</dbReference>
<dbReference type="InterPro" id="IPR012337">
    <property type="entry name" value="RNaseH-like_sf"/>
</dbReference>
<evidence type="ECO:0000313" key="4">
    <source>
        <dbReference type="Proteomes" id="UP001360953"/>
    </source>
</evidence>
<comment type="caution">
    <text evidence="3">The sequence shown here is derived from an EMBL/GenBank/DDBJ whole genome shotgun (WGS) entry which is preliminary data.</text>
</comment>
<reference evidence="3 4" key="1">
    <citation type="submission" date="2024-04" db="EMBL/GenBank/DDBJ databases">
        <title>Phyllosticta paracitricarpa is synonymous to the EU quarantine fungus P. citricarpa based on phylogenomic analyses.</title>
        <authorList>
            <consortium name="Lawrence Berkeley National Laboratory"/>
            <person name="Van ingen-buijs V.A."/>
            <person name="Van westerhoven A.C."/>
            <person name="Haridas S."/>
            <person name="Skiadas P."/>
            <person name="Martin F."/>
            <person name="Groenewald J.Z."/>
            <person name="Crous P.W."/>
            <person name="Seidl M.F."/>
        </authorList>
    </citation>
    <scope>NUCLEOTIDE SEQUENCE [LARGE SCALE GENOMIC DNA]</scope>
    <source>
        <strain evidence="3 4">CPC 17464</strain>
    </source>
</reference>
<dbReference type="InterPro" id="IPR045246">
    <property type="entry name" value="Piwi_ago-like"/>
</dbReference>
<proteinExistence type="predicted"/>
<dbReference type="Pfam" id="PF02171">
    <property type="entry name" value="Piwi"/>
    <property type="match status" value="1"/>
</dbReference>
<dbReference type="CDD" id="cd04657">
    <property type="entry name" value="Piwi_ago-like"/>
    <property type="match status" value="1"/>
</dbReference>
<feature type="region of interest" description="Disordered" evidence="1">
    <location>
        <begin position="1"/>
        <end position="76"/>
    </location>
</feature>
<dbReference type="GeneID" id="92028652"/>
<feature type="compositionally biased region" description="Pro residues" evidence="1">
    <location>
        <begin position="1"/>
        <end position="10"/>
    </location>
</feature>
<dbReference type="Gene3D" id="2.170.260.10">
    <property type="entry name" value="paz domain"/>
    <property type="match status" value="1"/>
</dbReference>
<name>A0ABR1MC94_9PEZI</name>
<dbReference type="PROSITE" id="PS50822">
    <property type="entry name" value="PIWI"/>
    <property type="match status" value="1"/>
</dbReference>
<feature type="domain" description="Piwi" evidence="2">
    <location>
        <begin position="583"/>
        <end position="903"/>
    </location>
</feature>
<gene>
    <name evidence="3" type="ORF">J3D65DRAFT_37713</name>
</gene>